<proteinExistence type="inferred from homology"/>
<dbReference type="Gene3D" id="3.30.300.30">
    <property type="match status" value="1"/>
</dbReference>
<dbReference type="GO" id="GO:0005811">
    <property type="term" value="C:lipid droplet"/>
    <property type="evidence" value="ECO:0007669"/>
    <property type="project" value="TreeGrafter"/>
</dbReference>
<keyword evidence="8" id="KW-1185">Reference proteome</keyword>
<dbReference type="OrthoDB" id="1700726at2759"/>
<dbReference type="InterPro" id="IPR042099">
    <property type="entry name" value="ANL_N_sf"/>
</dbReference>
<dbReference type="GO" id="GO:0005783">
    <property type="term" value="C:endoplasmic reticulum"/>
    <property type="evidence" value="ECO:0007669"/>
    <property type="project" value="TreeGrafter"/>
</dbReference>
<dbReference type="SUPFAM" id="SSF56801">
    <property type="entry name" value="Acetyl-CoA synthetase-like"/>
    <property type="match status" value="1"/>
</dbReference>
<organism evidence="7 8">
    <name type="scientific">Polarella glacialis</name>
    <name type="common">Dinoflagellate</name>
    <dbReference type="NCBI Taxonomy" id="89957"/>
    <lineage>
        <taxon>Eukaryota</taxon>
        <taxon>Sar</taxon>
        <taxon>Alveolata</taxon>
        <taxon>Dinophyceae</taxon>
        <taxon>Suessiales</taxon>
        <taxon>Suessiaceae</taxon>
        <taxon>Polarella</taxon>
    </lineage>
</organism>
<dbReference type="GO" id="GO:0005886">
    <property type="term" value="C:plasma membrane"/>
    <property type="evidence" value="ECO:0007669"/>
    <property type="project" value="TreeGrafter"/>
</dbReference>
<protein>
    <recommendedName>
        <fullName evidence="6">AMP-dependent synthetase/ligase domain-containing protein</fullName>
    </recommendedName>
</protein>
<dbReference type="GO" id="GO:0005524">
    <property type="term" value="F:ATP binding"/>
    <property type="evidence" value="ECO:0007669"/>
    <property type="project" value="UniProtKB-KW"/>
</dbReference>
<sequence length="420" mass="44457">MASILATGAIAPLATDKYIGYLPLAHIFELAVEATYLCQGSAIGYGHVSTLTSGSPRMHPKDPGGSDLLTLRPTFMAAVPAVLDSIKTGLNMKLSKIPGLKGELARGAVNKAQGLPSGAGCLASCLLDCLQAKLLHMVRSQLGLENLRIMISGGAPLSPETQEFVSAVIAPVAQGYGATETAGCASIQETVSCGGRPADQSFGHVGAIQPATEIKLRSVPDMGYNVTDSPPRGEILISGNNVSETGYYKLPEKSAEDFVRHSDGKIWFHTGDIGVVMETGVLKIIDRKKDLIKLTGGEYVSLGKVEAALKQVPGIGAVVVFALADKDHCVAVVSQPDKGWEFVGGRPDETALLKSLSEKLTEMGLAPFEIPGKVKVDDTIWTPETGLVTASLKVQRNPLREHYNKPAGPLDQMAYRFPDL</sequence>
<evidence type="ECO:0000259" key="6">
    <source>
        <dbReference type="Pfam" id="PF00501"/>
    </source>
</evidence>
<dbReference type="Proteomes" id="UP000654075">
    <property type="component" value="Unassembled WGS sequence"/>
</dbReference>
<evidence type="ECO:0000256" key="1">
    <source>
        <dbReference type="ARBA" id="ARBA00006432"/>
    </source>
</evidence>
<dbReference type="Pfam" id="PF00501">
    <property type="entry name" value="AMP-binding"/>
    <property type="match status" value="1"/>
</dbReference>
<keyword evidence="2" id="KW-0436">Ligase</keyword>
<accession>A0A813FZC9</accession>
<reference evidence="7" key="1">
    <citation type="submission" date="2021-02" db="EMBL/GenBank/DDBJ databases">
        <authorList>
            <person name="Dougan E. K."/>
            <person name="Rhodes N."/>
            <person name="Thang M."/>
            <person name="Chan C."/>
        </authorList>
    </citation>
    <scope>NUCLEOTIDE SEQUENCE</scope>
</reference>
<name>A0A813FZC9_POLGL</name>
<dbReference type="PANTHER" id="PTHR43272">
    <property type="entry name" value="LONG-CHAIN-FATTY-ACID--COA LIGASE"/>
    <property type="match status" value="1"/>
</dbReference>
<dbReference type="GO" id="GO:0035336">
    <property type="term" value="P:long-chain fatty-acyl-CoA metabolic process"/>
    <property type="evidence" value="ECO:0007669"/>
    <property type="project" value="TreeGrafter"/>
</dbReference>
<evidence type="ECO:0000256" key="2">
    <source>
        <dbReference type="ARBA" id="ARBA00022598"/>
    </source>
</evidence>
<dbReference type="PANTHER" id="PTHR43272:SF83">
    <property type="entry name" value="ACYL-COA SYNTHETASE LONG-CHAIN, ISOFORM J"/>
    <property type="match status" value="1"/>
</dbReference>
<keyword evidence="4" id="KW-0067">ATP-binding</keyword>
<comment type="caution">
    <text evidence="7">The sequence shown here is derived from an EMBL/GenBank/DDBJ whole genome shotgun (WGS) entry which is preliminary data.</text>
</comment>
<dbReference type="EMBL" id="CAJNNV010027065">
    <property type="protein sequence ID" value="CAE8619444.1"/>
    <property type="molecule type" value="Genomic_DNA"/>
</dbReference>
<dbReference type="OMA" id="RYIAVIC"/>
<evidence type="ECO:0000256" key="5">
    <source>
        <dbReference type="ARBA" id="ARBA00024484"/>
    </source>
</evidence>
<feature type="domain" description="AMP-dependent synthetase/ligase" evidence="6">
    <location>
        <begin position="14"/>
        <end position="244"/>
    </location>
</feature>
<keyword evidence="3" id="KW-0547">Nucleotide-binding</keyword>
<gene>
    <name evidence="7" type="ORF">PGLA1383_LOCUS37033</name>
</gene>
<evidence type="ECO:0000256" key="4">
    <source>
        <dbReference type="ARBA" id="ARBA00022840"/>
    </source>
</evidence>
<dbReference type="Gene3D" id="3.40.50.12780">
    <property type="entry name" value="N-terminal domain of ligase-like"/>
    <property type="match status" value="1"/>
</dbReference>
<dbReference type="InterPro" id="IPR045851">
    <property type="entry name" value="AMP-bd_C_sf"/>
</dbReference>
<comment type="catalytic activity">
    <reaction evidence="5">
        <text>a long-chain fatty acid + ATP + CoA = a long-chain fatty acyl-CoA + AMP + diphosphate</text>
        <dbReference type="Rhea" id="RHEA:15421"/>
        <dbReference type="ChEBI" id="CHEBI:30616"/>
        <dbReference type="ChEBI" id="CHEBI:33019"/>
        <dbReference type="ChEBI" id="CHEBI:57287"/>
        <dbReference type="ChEBI" id="CHEBI:57560"/>
        <dbReference type="ChEBI" id="CHEBI:83139"/>
        <dbReference type="ChEBI" id="CHEBI:456215"/>
        <dbReference type="EC" id="6.2.1.3"/>
    </reaction>
    <physiologicalReaction direction="left-to-right" evidence="5">
        <dbReference type="Rhea" id="RHEA:15422"/>
    </physiologicalReaction>
</comment>
<dbReference type="AlphaFoldDB" id="A0A813FZC9"/>
<evidence type="ECO:0000256" key="3">
    <source>
        <dbReference type="ARBA" id="ARBA00022741"/>
    </source>
</evidence>
<evidence type="ECO:0000313" key="8">
    <source>
        <dbReference type="Proteomes" id="UP000654075"/>
    </source>
</evidence>
<dbReference type="GO" id="GO:0004467">
    <property type="term" value="F:long-chain fatty acid-CoA ligase activity"/>
    <property type="evidence" value="ECO:0007669"/>
    <property type="project" value="UniProtKB-EC"/>
</dbReference>
<evidence type="ECO:0000313" key="7">
    <source>
        <dbReference type="EMBL" id="CAE8619444.1"/>
    </source>
</evidence>
<dbReference type="InterPro" id="IPR000873">
    <property type="entry name" value="AMP-dep_synth/lig_dom"/>
</dbReference>
<comment type="similarity">
    <text evidence="1">Belongs to the ATP-dependent AMP-binding enzyme family.</text>
</comment>